<dbReference type="AlphaFoldDB" id="A0A1J4L150"/>
<evidence type="ECO:0000313" key="2">
    <source>
        <dbReference type="EMBL" id="OHT16808.1"/>
    </source>
</evidence>
<dbReference type="InterPro" id="IPR008979">
    <property type="entry name" value="Galactose-bd-like_sf"/>
</dbReference>
<dbReference type="SUPFAM" id="SSF54695">
    <property type="entry name" value="POZ domain"/>
    <property type="match status" value="1"/>
</dbReference>
<comment type="caution">
    <text evidence="2">The sequence shown here is derived from an EMBL/GenBank/DDBJ whole genome shotgun (WGS) entry which is preliminary data.</text>
</comment>
<dbReference type="Gene3D" id="1.25.40.420">
    <property type="match status" value="1"/>
</dbReference>
<protein>
    <recommendedName>
        <fullName evidence="1">F5/8 type C domain-containing protein</fullName>
    </recommendedName>
</protein>
<dbReference type="Proteomes" id="UP000179807">
    <property type="component" value="Unassembled WGS sequence"/>
</dbReference>
<evidence type="ECO:0000259" key="1">
    <source>
        <dbReference type="PROSITE" id="PS50022"/>
    </source>
</evidence>
<feature type="domain" description="F5/8 type C" evidence="1">
    <location>
        <begin position="279"/>
        <end position="430"/>
    </location>
</feature>
<dbReference type="EMBL" id="MLAK01000068">
    <property type="protein sequence ID" value="OHT16808.1"/>
    <property type="molecule type" value="Genomic_DNA"/>
</dbReference>
<sequence length="437" mass="50134">MISEINVPSPQSHFKVMKKGTLPYDLVISNHSKKYECHAIVVSATSKKILGIMSSDPSTKMIKFNYPDEFDTLSQIIDFCYGFDFIINLHNCDITYLISTDLAIPELQEPAKECLEKSFNLTTVIPSLIFIYQAKGIIEPHLIFIKHHFAEMMYHENLIALPFPILDEILASDELGVDNEDTLALWVSKVIMERGEACAKLVERLYLADLSDKSLLELCSREEVDSHILLDNARKEKQKSGANLPKRRYLSPNQNVESLIKADNQITVNLPEEKSVHGIIDYIISHQATGISEIRVEVSSTHFKYFLPRNLLNLHDEHSTWYSNDQPDQWVMYDFSPRLLKVDAYTIRTSGGNKGQGHLKSWRVTASNDGRKWTQLDERRGVVELNSNYASMSFRCKCPDYFRLIKITQIDLNHHDDHSFILSCCEFFGQIVPKDIK</sequence>
<dbReference type="InterPro" id="IPR000421">
    <property type="entry name" value="FA58C"/>
</dbReference>
<dbReference type="PROSITE" id="PS50022">
    <property type="entry name" value="FA58C_3"/>
    <property type="match status" value="1"/>
</dbReference>
<dbReference type="VEuPathDB" id="TrichDB:TRFO_12879"/>
<keyword evidence="3" id="KW-1185">Reference proteome</keyword>
<dbReference type="Pfam" id="PF00754">
    <property type="entry name" value="F5_F8_type_C"/>
    <property type="match status" value="1"/>
</dbReference>
<dbReference type="InterPro" id="IPR011705">
    <property type="entry name" value="BACK"/>
</dbReference>
<dbReference type="GeneID" id="94831607"/>
<dbReference type="InterPro" id="IPR011333">
    <property type="entry name" value="SKP1/BTB/POZ_sf"/>
</dbReference>
<dbReference type="Gene3D" id="3.30.710.10">
    <property type="entry name" value="Potassium Channel Kv1.1, Chain A"/>
    <property type="match status" value="1"/>
</dbReference>
<reference evidence="2" key="1">
    <citation type="submission" date="2016-10" db="EMBL/GenBank/DDBJ databases">
        <authorList>
            <person name="Benchimol M."/>
            <person name="Almeida L.G."/>
            <person name="Vasconcelos A.T."/>
            <person name="Perreira-Neves A."/>
            <person name="Rosa I.A."/>
            <person name="Tasca T."/>
            <person name="Bogo M.R."/>
            <person name="de Souza W."/>
        </authorList>
    </citation>
    <scope>NUCLEOTIDE SEQUENCE [LARGE SCALE GENOMIC DNA]</scope>
    <source>
        <strain evidence="2">K</strain>
    </source>
</reference>
<dbReference type="RefSeq" id="XP_068369944.1">
    <property type="nucleotide sequence ID" value="XM_068496903.1"/>
</dbReference>
<gene>
    <name evidence="2" type="ORF">TRFO_12879</name>
</gene>
<proteinExistence type="predicted"/>
<accession>A0A1J4L150</accession>
<evidence type="ECO:0000313" key="3">
    <source>
        <dbReference type="Proteomes" id="UP000179807"/>
    </source>
</evidence>
<dbReference type="Pfam" id="PF07707">
    <property type="entry name" value="BACK"/>
    <property type="match status" value="1"/>
</dbReference>
<dbReference type="Gene3D" id="2.60.120.260">
    <property type="entry name" value="Galactose-binding domain-like"/>
    <property type="match status" value="1"/>
</dbReference>
<organism evidence="2 3">
    <name type="scientific">Tritrichomonas foetus</name>
    <dbReference type="NCBI Taxonomy" id="1144522"/>
    <lineage>
        <taxon>Eukaryota</taxon>
        <taxon>Metamonada</taxon>
        <taxon>Parabasalia</taxon>
        <taxon>Tritrichomonadida</taxon>
        <taxon>Tritrichomonadidae</taxon>
        <taxon>Tritrichomonas</taxon>
    </lineage>
</organism>
<dbReference type="SUPFAM" id="SSF49785">
    <property type="entry name" value="Galactose-binding domain-like"/>
    <property type="match status" value="1"/>
</dbReference>
<dbReference type="OrthoDB" id="45365at2759"/>
<name>A0A1J4L150_9EUKA</name>